<keyword evidence="6 8" id="KW-0472">Membrane</keyword>
<evidence type="ECO:0000313" key="9">
    <source>
        <dbReference type="EMBL" id="SFO15406.1"/>
    </source>
</evidence>
<evidence type="ECO:0000256" key="6">
    <source>
        <dbReference type="ARBA" id="ARBA00023136"/>
    </source>
</evidence>
<sequence length="232" mass="25091">MSTTDTANTADSLRSASQTAQAGPSSKTAADLGMVACHHCATLWKEVQAHDRCGCCDARLHARKPDSANRAWALVIAACIMYIPANTLPIMTTASLLGEQQDTIMSGIIYFWVSGSWALAAIVFIASFLVPLFKLAALILLLITAQRRSKWRLLQRAKLYRLVEVTGRWSMLDVFVVTLLTGLVQIKGFATVYAGPGIAAFAAVVVLTMLASLSFDPRMIWDAAKTKAGKRA</sequence>
<dbReference type="EMBL" id="FOVJ01000009">
    <property type="protein sequence ID" value="SFO15406.1"/>
    <property type="molecule type" value="Genomic_DNA"/>
</dbReference>
<keyword evidence="2" id="KW-1003">Cell membrane</keyword>
<dbReference type="AlphaFoldDB" id="A0A1I5EVK5"/>
<keyword evidence="4 8" id="KW-0812">Transmembrane</keyword>
<accession>A0A1I5EVK5</accession>
<dbReference type="InterPro" id="IPR007498">
    <property type="entry name" value="PqiA-like"/>
</dbReference>
<dbReference type="OrthoDB" id="9800207at2"/>
<feature type="transmembrane region" description="Helical" evidence="8">
    <location>
        <begin position="165"/>
        <end position="186"/>
    </location>
</feature>
<dbReference type="Pfam" id="PF04403">
    <property type="entry name" value="PqiA"/>
    <property type="match status" value="1"/>
</dbReference>
<dbReference type="InterPro" id="IPR051800">
    <property type="entry name" value="PqiA-PqiB_transport"/>
</dbReference>
<proteinExistence type="predicted"/>
<dbReference type="PANTHER" id="PTHR30462:SF3">
    <property type="entry name" value="INTERMEMBRANE TRANSPORT PROTEIN PQIA"/>
    <property type="match status" value="1"/>
</dbReference>
<comment type="subcellular location">
    <subcellularLocation>
        <location evidence="1">Cell inner membrane</location>
    </subcellularLocation>
</comment>
<dbReference type="Proteomes" id="UP000183107">
    <property type="component" value="Unassembled WGS sequence"/>
</dbReference>
<dbReference type="PANTHER" id="PTHR30462">
    <property type="entry name" value="INTERMEMBRANE TRANSPORT PROTEIN PQIB-RELATED"/>
    <property type="match status" value="1"/>
</dbReference>
<protein>
    <submittedName>
        <fullName evidence="9">Paraquat-inducible protein A</fullName>
    </submittedName>
</protein>
<evidence type="ECO:0000256" key="4">
    <source>
        <dbReference type="ARBA" id="ARBA00022692"/>
    </source>
</evidence>
<feature type="transmembrane region" description="Helical" evidence="8">
    <location>
        <begin position="117"/>
        <end position="144"/>
    </location>
</feature>
<evidence type="ECO:0000256" key="7">
    <source>
        <dbReference type="SAM" id="MobiDB-lite"/>
    </source>
</evidence>
<keyword evidence="10" id="KW-1185">Reference proteome</keyword>
<keyword evidence="5 8" id="KW-1133">Transmembrane helix</keyword>
<evidence type="ECO:0000256" key="3">
    <source>
        <dbReference type="ARBA" id="ARBA00022519"/>
    </source>
</evidence>
<dbReference type="GO" id="GO:0005886">
    <property type="term" value="C:plasma membrane"/>
    <property type="evidence" value="ECO:0007669"/>
    <property type="project" value="UniProtKB-SubCell"/>
</dbReference>
<evidence type="ECO:0000256" key="8">
    <source>
        <dbReference type="SAM" id="Phobius"/>
    </source>
</evidence>
<evidence type="ECO:0000256" key="1">
    <source>
        <dbReference type="ARBA" id="ARBA00004533"/>
    </source>
</evidence>
<feature type="transmembrane region" description="Helical" evidence="8">
    <location>
        <begin position="71"/>
        <end position="97"/>
    </location>
</feature>
<reference evidence="10" key="1">
    <citation type="submission" date="2016-10" db="EMBL/GenBank/DDBJ databases">
        <authorList>
            <person name="Varghese N."/>
        </authorList>
    </citation>
    <scope>NUCLEOTIDE SEQUENCE [LARGE SCALE GENOMIC DNA]</scope>
    <source>
        <strain evidence="10">Nsp8</strain>
    </source>
</reference>
<evidence type="ECO:0000256" key="5">
    <source>
        <dbReference type="ARBA" id="ARBA00022989"/>
    </source>
</evidence>
<evidence type="ECO:0000256" key="2">
    <source>
        <dbReference type="ARBA" id="ARBA00022475"/>
    </source>
</evidence>
<dbReference type="RefSeq" id="WP_074798429.1">
    <property type="nucleotide sequence ID" value="NZ_FOVJ01000009.1"/>
</dbReference>
<evidence type="ECO:0000313" key="10">
    <source>
        <dbReference type="Proteomes" id="UP000183107"/>
    </source>
</evidence>
<keyword evidence="3" id="KW-0997">Cell inner membrane</keyword>
<gene>
    <name evidence="9" type="ORF">SAMN05216386_2774</name>
</gene>
<feature type="region of interest" description="Disordered" evidence="7">
    <location>
        <begin position="1"/>
        <end position="25"/>
    </location>
</feature>
<organism evidence="9 10">
    <name type="scientific">Nitrosospira briensis</name>
    <dbReference type="NCBI Taxonomy" id="35799"/>
    <lineage>
        <taxon>Bacteria</taxon>
        <taxon>Pseudomonadati</taxon>
        <taxon>Pseudomonadota</taxon>
        <taxon>Betaproteobacteria</taxon>
        <taxon>Nitrosomonadales</taxon>
        <taxon>Nitrosomonadaceae</taxon>
        <taxon>Nitrosospira</taxon>
    </lineage>
</organism>
<name>A0A1I5EVK5_9PROT</name>
<feature type="transmembrane region" description="Helical" evidence="8">
    <location>
        <begin position="192"/>
        <end position="215"/>
    </location>
</feature>